<dbReference type="SUPFAM" id="SSF50156">
    <property type="entry name" value="PDZ domain-like"/>
    <property type="match status" value="1"/>
</dbReference>
<dbReference type="eggNOG" id="COG0265">
    <property type="taxonomic scope" value="Bacteria"/>
</dbReference>
<feature type="domain" description="PDZ" evidence="6">
    <location>
        <begin position="250"/>
        <end position="347"/>
    </location>
</feature>
<dbReference type="InterPro" id="IPR043504">
    <property type="entry name" value="Peptidase_S1_PA_chymotrypsin"/>
</dbReference>
<organism evidence="7 8">
    <name type="scientific">Halobacteriovorax marinus (strain ATCC BAA-682 / DSM 15412 / SJ)</name>
    <name type="common">Bacteriovorax marinus</name>
    <dbReference type="NCBI Taxonomy" id="862908"/>
    <lineage>
        <taxon>Bacteria</taxon>
        <taxon>Pseudomonadati</taxon>
        <taxon>Bdellovibrionota</taxon>
        <taxon>Bacteriovoracia</taxon>
        <taxon>Bacteriovoracales</taxon>
        <taxon>Halobacteriovoraceae</taxon>
        <taxon>Halobacteriovorax</taxon>
    </lineage>
</organism>
<dbReference type="PANTHER" id="PTHR43343:SF3">
    <property type="entry name" value="PROTEASE DO-LIKE 8, CHLOROPLASTIC"/>
    <property type="match status" value="1"/>
</dbReference>
<evidence type="ECO:0000256" key="5">
    <source>
        <dbReference type="SAM" id="SignalP"/>
    </source>
</evidence>
<keyword evidence="2 7" id="KW-0645">Protease</keyword>
<dbReference type="GO" id="GO:0004252">
    <property type="term" value="F:serine-type endopeptidase activity"/>
    <property type="evidence" value="ECO:0007669"/>
    <property type="project" value="InterPro"/>
</dbReference>
<dbReference type="Gene3D" id="2.40.10.10">
    <property type="entry name" value="Trypsin-like serine proteases"/>
    <property type="match status" value="2"/>
</dbReference>
<accession>E1X3D4</accession>
<evidence type="ECO:0000313" key="8">
    <source>
        <dbReference type="Proteomes" id="UP000008963"/>
    </source>
</evidence>
<dbReference type="GO" id="GO:0006508">
    <property type="term" value="P:proteolysis"/>
    <property type="evidence" value="ECO:0007669"/>
    <property type="project" value="UniProtKB-KW"/>
</dbReference>
<dbReference type="InterPro" id="IPR001478">
    <property type="entry name" value="PDZ"/>
</dbReference>
<gene>
    <name evidence="7" type="ordered locus">BMS_0304</name>
</gene>
<protein>
    <submittedName>
        <fullName evidence="7">Probable protease</fullName>
    </submittedName>
</protein>
<evidence type="ECO:0000256" key="2">
    <source>
        <dbReference type="ARBA" id="ARBA00022670"/>
    </source>
</evidence>
<dbReference type="Pfam" id="PF13365">
    <property type="entry name" value="Trypsin_2"/>
    <property type="match status" value="1"/>
</dbReference>
<reference evidence="8" key="1">
    <citation type="journal article" date="2013" name="ISME J.">
        <title>A small predatory core genome in the divergent marine Bacteriovorax marinus SJ and the terrestrial Bdellovibrio bacteriovorus.</title>
        <authorList>
            <person name="Crossman L.C."/>
            <person name="Chen H."/>
            <person name="Cerdeno-Tarraga A.M."/>
            <person name="Brooks K."/>
            <person name="Quail M.A."/>
            <person name="Pineiro S.A."/>
            <person name="Hobley L."/>
            <person name="Sockett R.E."/>
            <person name="Bentley S.D."/>
            <person name="Parkhill J."/>
            <person name="Williams H.N."/>
            <person name="Stine O.C."/>
        </authorList>
    </citation>
    <scope>NUCLEOTIDE SEQUENCE [LARGE SCALE GENOMIC DNA]</scope>
    <source>
        <strain evidence="8">ATCC BAA-682 / DSM 15412 / SJ</strain>
    </source>
</reference>
<keyword evidence="4" id="KW-0720">Serine protease</keyword>
<sequence>MKSIKAVILIFSLFLSLASQSSESSLLLEDEKNTVSVFESTVKSVVNVTNIKKARRGFFDYDATEIPVGAGTGFVWDTDGHIITNYHVIEGGDSFLITFHGDKKQYKAKLVGKVSNKDVAVLKLVERPKTLYPIKVGESKILKVGQKTMAIGNPFGLDHTITSGIISALDRKIMGIGNVRIYGMIQTDASINPGNSGGPLLNSRGQLIGMNTVIYSKSGSSAGIGFAVPVAIIKRVVPDLIKNGKVTRPGIGIGPASEYQKARLGIEKGIVVLYVDPEGGAGKAGLQGFTRDQYGRHYPGDIILAIDKKNVNTIDDIYHVLEAYKVGDIVKADILREGKIITKEIKLIPINDN</sequence>
<dbReference type="EMBL" id="FQ312005">
    <property type="protein sequence ID" value="CBW25229.1"/>
    <property type="molecule type" value="Genomic_DNA"/>
</dbReference>
<evidence type="ECO:0000256" key="1">
    <source>
        <dbReference type="ARBA" id="ARBA00010541"/>
    </source>
</evidence>
<dbReference type="InterPro" id="IPR051201">
    <property type="entry name" value="Chloro_Bact_Ser_Proteases"/>
</dbReference>
<dbReference type="InterPro" id="IPR009003">
    <property type="entry name" value="Peptidase_S1_PA"/>
</dbReference>
<dbReference type="Proteomes" id="UP000008963">
    <property type="component" value="Chromosome"/>
</dbReference>
<dbReference type="FunFam" id="2.40.10.10:FF:000001">
    <property type="entry name" value="Periplasmic serine protease DegS"/>
    <property type="match status" value="1"/>
</dbReference>
<keyword evidence="8" id="KW-1185">Reference proteome</keyword>
<dbReference type="PATRIC" id="fig|862908.3.peg.292"/>
<dbReference type="AlphaFoldDB" id="E1X3D4"/>
<dbReference type="STRING" id="862908.BMS_0304"/>
<evidence type="ECO:0000256" key="4">
    <source>
        <dbReference type="ARBA" id="ARBA00022825"/>
    </source>
</evidence>
<keyword evidence="3" id="KW-0378">Hydrolase</keyword>
<proteinExistence type="inferred from homology"/>
<dbReference type="PANTHER" id="PTHR43343">
    <property type="entry name" value="PEPTIDASE S12"/>
    <property type="match status" value="1"/>
</dbReference>
<evidence type="ECO:0000256" key="3">
    <source>
        <dbReference type="ARBA" id="ARBA00022801"/>
    </source>
</evidence>
<feature type="chain" id="PRO_5003154470" evidence="5">
    <location>
        <begin position="22"/>
        <end position="353"/>
    </location>
</feature>
<dbReference type="Gene3D" id="2.30.42.10">
    <property type="match status" value="1"/>
</dbReference>
<keyword evidence="5" id="KW-0732">Signal</keyword>
<dbReference type="RefSeq" id="WP_014243018.1">
    <property type="nucleotide sequence ID" value="NC_016620.1"/>
</dbReference>
<evidence type="ECO:0000259" key="6">
    <source>
        <dbReference type="Pfam" id="PF13180"/>
    </source>
</evidence>
<evidence type="ECO:0000313" key="7">
    <source>
        <dbReference type="EMBL" id="CBW25229.1"/>
    </source>
</evidence>
<dbReference type="Pfam" id="PF13180">
    <property type="entry name" value="PDZ_2"/>
    <property type="match status" value="1"/>
</dbReference>
<dbReference type="InterPro" id="IPR001940">
    <property type="entry name" value="Peptidase_S1C"/>
</dbReference>
<name>E1X3D4_HALMS</name>
<dbReference type="SUPFAM" id="SSF50494">
    <property type="entry name" value="Trypsin-like serine proteases"/>
    <property type="match status" value="1"/>
</dbReference>
<dbReference type="HOGENOM" id="CLU_020120_2_0_7"/>
<dbReference type="KEGG" id="bmx:BMS_0304"/>
<comment type="similarity">
    <text evidence="1">Belongs to the peptidase S1C family.</text>
</comment>
<dbReference type="PRINTS" id="PR00834">
    <property type="entry name" value="PROTEASES2C"/>
</dbReference>
<feature type="signal peptide" evidence="5">
    <location>
        <begin position="1"/>
        <end position="21"/>
    </location>
</feature>
<dbReference type="InterPro" id="IPR036034">
    <property type="entry name" value="PDZ_sf"/>
</dbReference>
<dbReference type="OrthoDB" id="9758917at2"/>